<dbReference type="AlphaFoldDB" id="A0A410RKB8"/>
<reference evidence="1 2" key="1">
    <citation type="submission" date="2018-12" db="EMBL/GenBank/DDBJ databases">
        <title>Complete Genome Sequence of the Corallopyronin A producing Myxobacterium Corallococcus coralloides B035.</title>
        <authorList>
            <person name="Bouhired S.M."/>
            <person name="Rupp O."/>
            <person name="Blom J."/>
            <person name="Schaeberle T.F."/>
            <person name="Kehraus S."/>
            <person name="Schiefer A."/>
            <person name="Pfarr K."/>
            <person name="Goesmann A."/>
            <person name="Hoerauf A."/>
            <person name="Koenig G.M."/>
        </authorList>
    </citation>
    <scope>NUCLEOTIDE SEQUENCE [LARGE SCALE GENOMIC DNA]</scope>
    <source>
        <strain evidence="1 2">B035</strain>
    </source>
</reference>
<name>A0A410RKB8_CORCK</name>
<dbReference type="RefSeq" id="WP_128794683.1">
    <property type="nucleotide sequence ID" value="NZ_CP034669.1"/>
</dbReference>
<proteinExistence type="predicted"/>
<protein>
    <submittedName>
        <fullName evidence="1">Uncharacterized protein</fullName>
    </submittedName>
</protein>
<dbReference type="EMBL" id="CP034669">
    <property type="protein sequence ID" value="QAT82335.1"/>
    <property type="molecule type" value="Genomic_DNA"/>
</dbReference>
<gene>
    <name evidence="1" type="ORF">EJ065_0730</name>
</gene>
<sequence>MDGEPTPAPPQVGPLGDRLFPAMAFLNVPVRDAEVTGVRMDSARELLQLELVLHSCEKVRVDCSNACQWSLSRIERQNVLLDIHEWKASPWLFWKLVDEFRESLNRPCPLPE</sequence>
<organism evidence="1 2">
    <name type="scientific">Corallococcus coralloides</name>
    <name type="common">Myxococcus coralloides</name>
    <dbReference type="NCBI Taxonomy" id="184914"/>
    <lineage>
        <taxon>Bacteria</taxon>
        <taxon>Pseudomonadati</taxon>
        <taxon>Myxococcota</taxon>
        <taxon>Myxococcia</taxon>
        <taxon>Myxococcales</taxon>
        <taxon>Cystobacterineae</taxon>
        <taxon>Myxococcaceae</taxon>
        <taxon>Corallococcus</taxon>
    </lineage>
</organism>
<accession>A0A410RKB8</accession>
<evidence type="ECO:0000313" key="1">
    <source>
        <dbReference type="EMBL" id="QAT82335.1"/>
    </source>
</evidence>
<dbReference type="Proteomes" id="UP000288758">
    <property type="component" value="Chromosome"/>
</dbReference>
<evidence type="ECO:0000313" key="2">
    <source>
        <dbReference type="Proteomes" id="UP000288758"/>
    </source>
</evidence>